<feature type="transmembrane region" description="Helical" evidence="2">
    <location>
        <begin position="26"/>
        <end position="47"/>
    </location>
</feature>
<evidence type="ECO:0000259" key="3">
    <source>
        <dbReference type="Pfam" id="PF02397"/>
    </source>
</evidence>
<keyword evidence="2" id="KW-0472">Membrane</keyword>
<dbReference type="RefSeq" id="WP_063164585.1">
    <property type="nucleotide sequence ID" value="NZ_CP014786.1"/>
</dbReference>
<feature type="domain" description="Bacterial sugar transferase" evidence="3">
    <location>
        <begin position="21"/>
        <end position="199"/>
    </location>
</feature>
<gene>
    <name evidence="4" type="ORF">LMB76_05190</name>
</gene>
<dbReference type="AlphaFoldDB" id="A0A143Q3E3"/>
<dbReference type="GO" id="GO:0016780">
    <property type="term" value="F:phosphotransferase activity, for other substituted phosphate groups"/>
    <property type="evidence" value="ECO:0007669"/>
    <property type="project" value="TreeGrafter"/>
</dbReference>
<evidence type="ECO:0000313" key="4">
    <source>
        <dbReference type="EMBL" id="MCC4477615.1"/>
    </source>
</evidence>
<keyword evidence="4" id="KW-0808">Transferase</keyword>
<dbReference type="Pfam" id="PF02397">
    <property type="entry name" value="Bac_transf"/>
    <property type="match status" value="1"/>
</dbReference>
<dbReference type="PANTHER" id="PTHR30576">
    <property type="entry name" value="COLANIC BIOSYNTHESIS UDP-GLUCOSE LIPID CARRIER TRANSFERASE"/>
    <property type="match status" value="1"/>
</dbReference>
<reference evidence="4" key="1">
    <citation type="submission" date="2021-10" db="EMBL/GenBank/DDBJ databases">
        <title>Evolutionary history and lifestyle of the vertebrate symbiont Limosilactobacillus reuteri.</title>
        <authorList>
            <person name="Zheng J."/>
            <person name="Li F."/>
            <person name="Gaenzle M."/>
            <person name="Walter J."/>
        </authorList>
    </citation>
    <scope>NUCLEOTIDE SEQUENCE</scope>
    <source>
        <strain evidence="4">GQ_1_3_1</strain>
    </source>
</reference>
<name>A0A143Q3E3_LIMRT</name>
<dbReference type="InterPro" id="IPR003362">
    <property type="entry name" value="Bact_transf"/>
</dbReference>
<dbReference type="Proteomes" id="UP001198026">
    <property type="component" value="Unassembled WGS sequence"/>
</dbReference>
<dbReference type="PANTHER" id="PTHR30576:SF10">
    <property type="entry name" value="SLL5057 PROTEIN"/>
    <property type="match status" value="1"/>
</dbReference>
<accession>A0A143Q3E3</accession>
<dbReference type="OrthoDB" id="9808602at2"/>
<organism evidence="4 5">
    <name type="scientific">Limosilactobacillus reuteri</name>
    <name type="common">Lactobacillus reuteri</name>
    <dbReference type="NCBI Taxonomy" id="1598"/>
    <lineage>
        <taxon>Bacteria</taxon>
        <taxon>Bacillati</taxon>
        <taxon>Bacillota</taxon>
        <taxon>Bacilli</taxon>
        <taxon>Lactobacillales</taxon>
        <taxon>Lactobacillaceae</taxon>
        <taxon>Limosilactobacillus</taxon>
    </lineage>
</organism>
<keyword evidence="2" id="KW-0812">Transmembrane</keyword>
<sequence length="206" mass="23308">MGKEREYQVDTSFYLYKNVIKRILDISVSLVALIVLLIPFLIIALLIKFDSKGPVFFKQVRMGKDDVPFDILKFRSMYETAPHQMSTSQLDNPSQHVTTIGKFLRKTSLDELPQLINVIKGDMSIVGPRPLILSEKNVLNLRTRNGASKVLPGITGLAQVNGRDELPDDEKAQFDSYYAANVSLSLDFKIIMKTFIDVLDERGIKE</sequence>
<proteinExistence type="inferred from homology"/>
<evidence type="ECO:0000256" key="1">
    <source>
        <dbReference type="ARBA" id="ARBA00006464"/>
    </source>
</evidence>
<dbReference type="EMBL" id="JAJGWB010000119">
    <property type="protein sequence ID" value="MCC4477615.1"/>
    <property type="molecule type" value="Genomic_DNA"/>
</dbReference>
<comment type="caution">
    <text evidence="4">The sequence shown here is derived from an EMBL/GenBank/DDBJ whole genome shotgun (WGS) entry which is preliminary data.</text>
</comment>
<evidence type="ECO:0000313" key="5">
    <source>
        <dbReference type="Proteomes" id="UP001198026"/>
    </source>
</evidence>
<evidence type="ECO:0000256" key="2">
    <source>
        <dbReference type="SAM" id="Phobius"/>
    </source>
</evidence>
<keyword evidence="2" id="KW-1133">Transmembrane helix</keyword>
<protein>
    <submittedName>
        <fullName evidence="4">Sugar transferase</fullName>
    </submittedName>
</protein>
<comment type="similarity">
    <text evidence="1">Belongs to the bacterial sugar transferase family.</text>
</comment>